<proteinExistence type="predicted"/>
<dbReference type="InterPro" id="IPR000120">
    <property type="entry name" value="Amidase"/>
</dbReference>
<dbReference type="AlphaFoldDB" id="A0A0F9AZX4"/>
<dbReference type="PANTHER" id="PTHR11895:SF7">
    <property type="entry name" value="GLUTAMYL-TRNA(GLN) AMIDOTRANSFERASE SUBUNIT A, MITOCHONDRIAL"/>
    <property type="match status" value="1"/>
</dbReference>
<name>A0A0F9AZX4_9ZZZZ</name>
<evidence type="ECO:0000313" key="2">
    <source>
        <dbReference type="EMBL" id="KKL14950.1"/>
    </source>
</evidence>
<dbReference type="InterPro" id="IPR023631">
    <property type="entry name" value="Amidase_dom"/>
</dbReference>
<organism evidence="2">
    <name type="scientific">marine sediment metagenome</name>
    <dbReference type="NCBI Taxonomy" id="412755"/>
    <lineage>
        <taxon>unclassified sequences</taxon>
        <taxon>metagenomes</taxon>
        <taxon>ecological metagenomes</taxon>
    </lineage>
</organism>
<sequence length="428" mass="46903">AYCTPTFDLARQMAKRADNRVKRNEIIPSLNGIPTSIKDLLPVKGVRTTSGSKIFENFIPNDDATVVKRLKNAGCVILGKTNTPEFGFKGVTDNMIFGATLNPWDLERTSGGSSGGAAASVVSGMGPLAQGSDGGGSIRHPACFCGTYGLKPTFGRVPADSGIFKIDHGLSVIGPIVNYVSDAALMLDVMKGPSESDRFSLPQENVNYFEHINEKPRKLKIGYSMDLGFAKVVDPDFEKAIINSVHKFETFGWNVEEAKFNDTDPTIAFNIHWIIESGYNFEPYLDDWKGKMDPTLVTWAEMGLQMPASSLPRAMKTRTEFYESVYETFKDYDLLVTPTTACPAFELGIASPSEINGIGVSPTGWMPFTFPFNLTGHPAASIPCGWTSDNLPIGMQIVGKRFQELLILQVSKAFEEIAPWQDKRPKLG</sequence>
<feature type="domain" description="Amidase" evidence="1">
    <location>
        <begin position="2"/>
        <end position="408"/>
    </location>
</feature>
<accession>A0A0F9AZX4</accession>
<dbReference type="GO" id="GO:0003824">
    <property type="term" value="F:catalytic activity"/>
    <property type="evidence" value="ECO:0007669"/>
    <property type="project" value="InterPro"/>
</dbReference>
<dbReference type="SUPFAM" id="SSF75304">
    <property type="entry name" value="Amidase signature (AS) enzymes"/>
    <property type="match status" value="1"/>
</dbReference>
<evidence type="ECO:0000259" key="1">
    <source>
        <dbReference type="Pfam" id="PF01425"/>
    </source>
</evidence>
<dbReference type="Gene3D" id="3.90.1300.10">
    <property type="entry name" value="Amidase signature (AS) domain"/>
    <property type="match status" value="1"/>
</dbReference>
<dbReference type="PANTHER" id="PTHR11895">
    <property type="entry name" value="TRANSAMIDASE"/>
    <property type="match status" value="1"/>
</dbReference>
<protein>
    <recommendedName>
        <fullName evidence="1">Amidase domain-containing protein</fullName>
    </recommendedName>
</protein>
<dbReference type="InterPro" id="IPR036928">
    <property type="entry name" value="AS_sf"/>
</dbReference>
<dbReference type="Pfam" id="PF01425">
    <property type="entry name" value="Amidase"/>
    <property type="match status" value="1"/>
</dbReference>
<reference evidence="2" key="1">
    <citation type="journal article" date="2015" name="Nature">
        <title>Complex archaea that bridge the gap between prokaryotes and eukaryotes.</title>
        <authorList>
            <person name="Spang A."/>
            <person name="Saw J.H."/>
            <person name="Jorgensen S.L."/>
            <person name="Zaremba-Niedzwiedzka K."/>
            <person name="Martijn J."/>
            <person name="Lind A.E."/>
            <person name="van Eijk R."/>
            <person name="Schleper C."/>
            <person name="Guy L."/>
            <person name="Ettema T.J."/>
        </authorList>
    </citation>
    <scope>NUCLEOTIDE SEQUENCE</scope>
</reference>
<feature type="non-terminal residue" evidence="2">
    <location>
        <position position="1"/>
    </location>
</feature>
<comment type="caution">
    <text evidence="2">The sequence shown here is derived from an EMBL/GenBank/DDBJ whole genome shotgun (WGS) entry which is preliminary data.</text>
</comment>
<gene>
    <name evidence="2" type="ORF">LCGC14_2510500</name>
</gene>
<dbReference type="EMBL" id="LAZR01040252">
    <property type="protein sequence ID" value="KKL14950.1"/>
    <property type="molecule type" value="Genomic_DNA"/>
</dbReference>